<dbReference type="Gene3D" id="1.10.443.10">
    <property type="entry name" value="Intergrase catalytic core"/>
    <property type="match status" value="1"/>
</dbReference>
<keyword evidence="3 5" id="KW-0238">DNA-binding</keyword>
<dbReference type="PROSITE" id="PS51900">
    <property type="entry name" value="CB"/>
    <property type="match status" value="1"/>
</dbReference>
<dbReference type="RefSeq" id="WP_131956895.1">
    <property type="nucleotide sequence ID" value="NZ_SMFL01000002.1"/>
</dbReference>
<dbReference type="Proteomes" id="UP000294850">
    <property type="component" value="Unassembled WGS sequence"/>
</dbReference>
<evidence type="ECO:0000256" key="3">
    <source>
        <dbReference type="ARBA" id="ARBA00023125"/>
    </source>
</evidence>
<dbReference type="Pfam" id="PF00589">
    <property type="entry name" value="Phage_integrase"/>
    <property type="match status" value="1"/>
</dbReference>
<gene>
    <name evidence="8" type="ORF">E0F88_04305</name>
</gene>
<dbReference type="GO" id="GO:0015074">
    <property type="term" value="P:DNA integration"/>
    <property type="evidence" value="ECO:0007669"/>
    <property type="project" value="UniProtKB-KW"/>
</dbReference>
<dbReference type="InterPro" id="IPR011010">
    <property type="entry name" value="DNA_brk_join_enz"/>
</dbReference>
<protein>
    <submittedName>
        <fullName evidence="8">Integrase</fullName>
    </submittedName>
</protein>
<dbReference type="EMBL" id="SMFL01000002">
    <property type="protein sequence ID" value="TDE17131.1"/>
    <property type="molecule type" value="Genomic_DNA"/>
</dbReference>
<dbReference type="InterPro" id="IPR002104">
    <property type="entry name" value="Integrase_catalytic"/>
</dbReference>
<dbReference type="Gene3D" id="1.10.150.130">
    <property type="match status" value="1"/>
</dbReference>
<evidence type="ECO:0000256" key="1">
    <source>
        <dbReference type="ARBA" id="ARBA00008857"/>
    </source>
</evidence>
<name>A0A4R5DY62_9BACT</name>
<feature type="domain" description="Core-binding (CB)" evidence="7">
    <location>
        <begin position="78"/>
        <end position="161"/>
    </location>
</feature>
<dbReference type="InterPro" id="IPR013762">
    <property type="entry name" value="Integrase-like_cat_sf"/>
</dbReference>
<evidence type="ECO:0000256" key="4">
    <source>
        <dbReference type="ARBA" id="ARBA00023172"/>
    </source>
</evidence>
<dbReference type="OrthoDB" id="9801717at2"/>
<dbReference type="GO" id="GO:0003677">
    <property type="term" value="F:DNA binding"/>
    <property type="evidence" value="ECO:0007669"/>
    <property type="project" value="UniProtKB-UniRule"/>
</dbReference>
<evidence type="ECO:0000256" key="5">
    <source>
        <dbReference type="PROSITE-ProRule" id="PRU01248"/>
    </source>
</evidence>
<organism evidence="8 9">
    <name type="scientific">Dyadobacter psychrotolerans</name>
    <dbReference type="NCBI Taxonomy" id="2541721"/>
    <lineage>
        <taxon>Bacteria</taxon>
        <taxon>Pseudomonadati</taxon>
        <taxon>Bacteroidota</taxon>
        <taxon>Cytophagia</taxon>
        <taxon>Cytophagales</taxon>
        <taxon>Spirosomataceae</taxon>
        <taxon>Dyadobacter</taxon>
    </lineage>
</organism>
<keyword evidence="4" id="KW-0233">DNA recombination</keyword>
<dbReference type="PROSITE" id="PS51898">
    <property type="entry name" value="TYR_RECOMBINASE"/>
    <property type="match status" value="1"/>
</dbReference>
<reference evidence="8 9" key="1">
    <citation type="submission" date="2019-03" db="EMBL/GenBank/DDBJ databases">
        <title>Dyadobacter AR-3-6 sp. nov., isolated from arctic soil.</title>
        <authorList>
            <person name="Chaudhary D.K."/>
        </authorList>
    </citation>
    <scope>NUCLEOTIDE SEQUENCE [LARGE SCALE GENOMIC DNA]</scope>
    <source>
        <strain evidence="8 9">AR-3-6</strain>
    </source>
</reference>
<feature type="domain" description="Tyr recombinase" evidence="6">
    <location>
        <begin position="178"/>
        <end position="351"/>
    </location>
</feature>
<dbReference type="Pfam" id="PF13495">
    <property type="entry name" value="Phage_int_SAM_4"/>
    <property type="match status" value="1"/>
</dbReference>
<comment type="caution">
    <text evidence="8">The sequence shown here is derived from an EMBL/GenBank/DDBJ whole genome shotgun (WGS) entry which is preliminary data.</text>
</comment>
<proteinExistence type="inferred from homology"/>
<dbReference type="InterPro" id="IPR050090">
    <property type="entry name" value="Tyrosine_recombinase_XerCD"/>
</dbReference>
<accession>A0A4R5DY62</accession>
<sequence>MINNSIKYEIAVHSGKEVIFIRFDYNTELNERARKLTGAKWSNSQKAWYVADSHHYRQKFGLEPKPLAGKEVMAHISDVNQPALRLYIETLQLKAYSPSTIRTYINEFAQLLYIIKDKQVNNLEPEQLRNYFLYCINTLKLTENTIHSRMNAVKFFFEQVLKRPKVFIEIPRPKKRVILPNVLAISQIERLFCQLENLKHKTMLFLAYSGGLRVSEVVNLKIRDIHSERMVINIKGAKGKKDRTVVLSPGILDLLRKYYASYKPGDWLFEGQYKDERYSTRSLQQIFQRAKNKAKIIQPVTFHSLRHSYATHLHERGTDIKLIQELLGHNDIQTTMRYTHVSNLKIEKIESPFDQLHLKKE</sequence>
<dbReference type="PANTHER" id="PTHR30349">
    <property type="entry name" value="PHAGE INTEGRASE-RELATED"/>
    <property type="match status" value="1"/>
</dbReference>
<keyword evidence="2" id="KW-0229">DNA integration</keyword>
<comment type="similarity">
    <text evidence="1">Belongs to the 'phage' integrase family.</text>
</comment>
<keyword evidence="9" id="KW-1185">Reference proteome</keyword>
<dbReference type="InterPro" id="IPR010998">
    <property type="entry name" value="Integrase_recombinase_N"/>
</dbReference>
<evidence type="ECO:0000313" key="9">
    <source>
        <dbReference type="Proteomes" id="UP000294850"/>
    </source>
</evidence>
<dbReference type="SUPFAM" id="SSF56349">
    <property type="entry name" value="DNA breaking-rejoining enzymes"/>
    <property type="match status" value="1"/>
</dbReference>
<evidence type="ECO:0000256" key="2">
    <source>
        <dbReference type="ARBA" id="ARBA00022908"/>
    </source>
</evidence>
<evidence type="ECO:0000313" key="8">
    <source>
        <dbReference type="EMBL" id="TDE17131.1"/>
    </source>
</evidence>
<dbReference type="InterPro" id="IPR044068">
    <property type="entry name" value="CB"/>
</dbReference>
<dbReference type="PANTHER" id="PTHR30349:SF41">
    <property type="entry name" value="INTEGRASE_RECOMBINASE PROTEIN MJ0367-RELATED"/>
    <property type="match status" value="1"/>
</dbReference>
<dbReference type="GO" id="GO:0006310">
    <property type="term" value="P:DNA recombination"/>
    <property type="evidence" value="ECO:0007669"/>
    <property type="project" value="UniProtKB-KW"/>
</dbReference>
<dbReference type="AlphaFoldDB" id="A0A4R5DY62"/>
<evidence type="ECO:0000259" key="7">
    <source>
        <dbReference type="PROSITE" id="PS51900"/>
    </source>
</evidence>
<evidence type="ECO:0000259" key="6">
    <source>
        <dbReference type="PROSITE" id="PS51898"/>
    </source>
</evidence>
<dbReference type="InterPro" id="IPR004107">
    <property type="entry name" value="Integrase_SAM-like_N"/>
</dbReference>